<dbReference type="SUPFAM" id="SSF143990">
    <property type="entry name" value="YbiA-like"/>
    <property type="match status" value="1"/>
</dbReference>
<dbReference type="CDD" id="cd15457">
    <property type="entry name" value="NADAR"/>
    <property type="match status" value="1"/>
</dbReference>
<evidence type="ECO:0000259" key="7">
    <source>
        <dbReference type="Pfam" id="PF08719"/>
    </source>
</evidence>
<proteinExistence type="inferred from homology"/>
<evidence type="ECO:0000256" key="1">
    <source>
        <dbReference type="ARBA" id="ARBA00000022"/>
    </source>
</evidence>
<dbReference type="InterPro" id="IPR037238">
    <property type="entry name" value="YbiA-like_sf"/>
</dbReference>
<comment type="function">
    <text evidence="6">Catalyzes the hydrolysis of the N-glycosidic bond in the first two intermediates of riboflavin biosynthesis, which are highly reactive metabolites, yielding relatively innocuous products. Thus, can divert a surplus of harmful intermediates into relatively harmless products and pre-empt the damage these intermediates would otherwise do. Helps maintain flavin levels. May act on other substrates in vivo. Has no activity against GTP, nucleoside monophosphates or ADP-ribose. Is Required for swarming motility.</text>
</comment>
<reference evidence="9" key="1">
    <citation type="submission" date="2020-03" db="EMBL/GenBank/DDBJ databases">
        <title>Genome sequences of seven Enterobacteriaceae strains isolated from Canadian wastewater treatment facilities.</title>
        <authorList>
            <person name="Huang H."/>
            <person name="Chmara J.T."/>
            <person name="Duceppe M.-O."/>
        </authorList>
    </citation>
    <scope>NUCLEOTIDE SEQUENCE [LARGE SCALE GENOMIC DNA]</scope>
    <source>
        <strain evidence="9">Biosolid 3</strain>
    </source>
</reference>
<gene>
    <name evidence="8" type="ORF">G9399_27560</name>
</gene>
<sequence length="75" mass="9177">MSEAILFYRVDEPYGEFSNFSKHGFWVDGVRWRTVEHYFQTHKFHDVELRNTMRNVQSPMEVANMGRDRRHPFKK</sequence>
<feature type="domain" description="NADAR" evidence="7">
    <location>
        <begin position="6"/>
        <end position="71"/>
    </location>
</feature>
<dbReference type="InterPro" id="IPR012816">
    <property type="entry name" value="NADAR"/>
</dbReference>
<dbReference type="EMBL" id="CP054160">
    <property type="protein sequence ID" value="USN89296.1"/>
    <property type="molecule type" value="Genomic_DNA"/>
</dbReference>
<dbReference type="Pfam" id="PF08719">
    <property type="entry name" value="NADAR"/>
    <property type="match status" value="1"/>
</dbReference>
<comment type="catalytic activity">
    <reaction evidence="1">
        <text>5-amino-6-(5-phospho-D-ribosylamino)uracil + H2O = 5,6-diaminouracil + D-ribose 5-phosphate</text>
        <dbReference type="Rhea" id="RHEA:55020"/>
        <dbReference type="ChEBI" id="CHEBI:15377"/>
        <dbReference type="ChEBI" id="CHEBI:46252"/>
        <dbReference type="ChEBI" id="CHEBI:58453"/>
        <dbReference type="ChEBI" id="CHEBI:78346"/>
    </reaction>
</comment>
<protein>
    <recommendedName>
        <fullName evidence="4">N-glycosidase YbiA</fullName>
    </recommendedName>
    <alternativeName>
        <fullName evidence="5">Riboflavin biosynthesis intermediates N-glycosidase</fullName>
    </alternativeName>
</protein>
<dbReference type="RefSeq" id="WP_259525906.1">
    <property type="nucleotide sequence ID" value="NZ_CAMKUK010000008.1"/>
</dbReference>
<dbReference type="AlphaFoldDB" id="A0AAE9LV93"/>
<dbReference type="Gene3D" id="1.10.357.40">
    <property type="entry name" value="YbiA-like"/>
    <property type="match status" value="1"/>
</dbReference>
<accession>A0AAE9LV93</accession>
<comment type="similarity">
    <text evidence="3">Belongs to the YbiA family.</text>
</comment>
<evidence type="ECO:0000256" key="4">
    <source>
        <dbReference type="ARBA" id="ARBA00014614"/>
    </source>
</evidence>
<organism evidence="8 9">
    <name type="scientific">Serratia fonticola</name>
    <dbReference type="NCBI Taxonomy" id="47917"/>
    <lineage>
        <taxon>Bacteria</taxon>
        <taxon>Pseudomonadati</taxon>
        <taxon>Pseudomonadota</taxon>
        <taxon>Gammaproteobacteria</taxon>
        <taxon>Enterobacterales</taxon>
        <taxon>Yersiniaceae</taxon>
        <taxon>Serratia</taxon>
    </lineage>
</organism>
<evidence type="ECO:0000256" key="6">
    <source>
        <dbReference type="ARBA" id="ARBA00045377"/>
    </source>
</evidence>
<evidence type="ECO:0000256" key="3">
    <source>
        <dbReference type="ARBA" id="ARBA00008508"/>
    </source>
</evidence>
<evidence type="ECO:0000313" key="8">
    <source>
        <dbReference type="EMBL" id="USN89296.1"/>
    </source>
</evidence>
<comment type="catalytic activity">
    <reaction evidence="2">
        <text>2,5-diamino-6-hydroxy-4-(5-phosphoribosylamino)-pyrimidine + H2O = 2,5,6-triamino-4-hydroxypyrimidine + D-ribose 5-phosphate</text>
        <dbReference type="Rhea" id="RHEA:23436"/>
        <dbReference type="ChEBI" id="CHEBI:15377"/>
        <dbReference type="ChEBI" id="CHEBI:58614"/>
        <dbReference type="ChEBI" id="CHEBI:78346"/>
        <dbReference type="ChEBI" id="CHEBI:137796"/>
    </reaction>
</comment>
<name>A0AAE9LV93_SERFO</name>
<evidence type="ECO:0000256" key="5">
    <source>
        <dbReference type="ARBA" id="ARBA00032343"/>
    </source>
</evidence>
<evidence type="ECO:0000256" key="2">
    <source>
        <dbReference type="ARBA" id="ARBA00000751"/>
    </source>
</evidence>
<dbReference type="Proteomes" id="UP000503464">
    <property type="component" value="Chromosome"/>
</dbReference>
<evidence type="ECO:0000313" key="9">
    <source>
        <dbReference type="Proteomes" id="UP000503464"/>
    </source>
</evidence>